<evidence type="ECO:0000256" key="1">
    <source>
        <dbReference type="SAM" id="Phobius"/>
    </source>
</evidence>
<dbReference type="AlphaFoldDB" id="B1V1G6"/>
<name>B1V1G6_CLOPF</name>
<keyword evidence="1" id="KW-1133">Transmembrane helix</keyword>
<keyword evidence="1" id="KW-0812">Transmembrane</keyword>
<proteinExistence type="predicted"/>
<dbReference type="EMBL" id="ABOO01000010">
    <property type="protein sequence ID" value="EDT72306.1"/>
    <property type="molecule type" value="Genomic_DNA"/>
</dbReference>
<feature type="transmembrane region" description="Helical" evidence="1">
    <location>
        <begin position="6"/>
        <end position="22"/>
    </location>
</feature>
<protein>
    <submittedName>
        <fullName evidence="2">Uncharacterized protein</fullName>
    </submittedName>
</protein>
<gene>
    <name evidence="2" type="ORF">CJD_1864</name>
</gene>
<accession>B1V1G6</accession>
<reference evidence="2 3" key="1">
    <citation type="submission" date="2008-03" db="EMBL/GenBank/DDBJ databases">
        <authorList>
            <person name="Paulsen I."/>
            <person name="Sebastian Y."/>
        </authorList>
    </citation>
    <scope>NUCLEOTIDE SEQUENCE [LARGE SCALE GENOMIC DNA]</scope>
    <source>
        <strain evidence="3">D str. JGS1721</strain>
    </source>
</reference>
<sequence>MNTFIILGLDFLSLFLLTKLLVKIENYELRVKKGENYVR</sequence>
<organism evidence="2 3">
    <name type="scientific">Clostridium perfringens D str. JGS1721</name>
    <dbReference type="NCBI Taxonomy" id="488537"/>
    <lineage>
        <taxon>Bacteria</taxon>
        <taxon>Bacillati</taxon>
        <taxon>Bacillota</taxon>
        <taxon>Clostridia</taxon>
        <taxon>Eubacteriales</taxon>
        <taxon>Clostridiaceae</taxon>
        <taxon>Clostridium</taxon>
    </lineage>
</organism>
<evidence type="ECO:0000313" key="2">
    <source>
        <dbReference type="EMBL" id="EDT72306.1"/>
    </source>
</evidence>
<dbReference type="Proteomes" id="UP000003188">
    <property type="component" value="Unassembled WGS sequence"/>
</dbReference>
<comment type="caution">
    <text evidence="2">The sequence shown here is derived from an EMBL/GenBank/DDBJ whole genome shotgun (WGS) entry which is preliminary data.</text>
</comment>
<evidence type="ECO:0000313" key="3">
    <source>
        <dbReference type="Proteomes" id="UP000003188"/>
    </source>
</evidence>
<keyword evidence="1" id="KW-0472">Membrane</keyword>